<proteinExistence type="inferred from homology"/>
<feature type="transmembrane region" description="Helical" evidence="7">
    <location>
        <begin position="203"/>
        <end position="220"/>
    </location>
</feature>
<dbReference type="Proteomes" id="UP000261245">
    <property type="component" value="Unassembled WGS sequence"/>
</dbReference>
<evidence type="ECO:0000313" key="14">
    <source>
        <dbReference type="Proteomes" id="UP000283672"/>
    </source>
</evidence>
<reference evidence="13 14" key="1">
    <citation type="submission" date="2018-08" db="EMBL/GenBank/DDBJ databases">
        <title>A genome reference for cultivated species of the human gut microbiota.</title>
        <authorList>
            <person name="Zou Y."/>
            <person name="Xue W."/>
            <person name="Luo G."/>
        </authorList>
    </citation>
    <scope>NUCLEOTIDE SEQUENCE [LARGE SCALE GENOMIC DNA]</scope>
    <source>
        <strain evidence="12 14">AF38-11</strain>
        <strain evidence="11 13">OM06-11</strain>
    </source>
</reference>
<feature type="transmembrane region" description="Helical" evidence="7">
    <location>
        <begin position="302"/>
        <end position="324"/>
    </location>
</feature>
<evidence type="ECO:0000256" key="5">
    <source>
        <dbReference type="ARBA" id="ARBA00022989"/>
    </source>
</evidence>
<feature type="transmembrane region" description="Helical" evidence="7">
    <location>
        <begin position="336"/>
        <end position="361"/>
    </location>
</feature>
<dbReference type="EMBL" id="QSUC01000023">
    <property type="protein sequence ID" value="RGN08478.1"/>
    <property type="molecule type" value="Genomic_DNA"/>
</dbReference>
<dbReference type="GO" id="GO:0005886">
    <property type="term" value="C:plasma membrane"/>
    <property type="evidence" value="ECO:0007669"/>
    <property type="project" value="UniProtKB-SubCell"/>
</dbReference>
<evidence type="ECO:0000313" key="11">
    <source>
        <dbReference type="EMBL" id="RGN08478.1"/>
    </source>
</evidence>
<keyword evidence="11" id="KW-0808">Transferase</keyword>
<feature type="domain" description="Acyltransferase 3" evidence="8">
    <location>
        <begin position="7"/>
        <end position="354"/>
    </location>
</feature>
<evidence type="ECO:0000256" key="4">
    <source>
        <dbReference type="ARBA" id="ARBA00022692"/>
    </source>
</evidence>
<feature type="transmembrane region" description="Helical" evidence="7">
    <location>
        <begin position="59"/>
        <end position="79"/>
    </location>
</feature>
<sequence length="369" mass="42633">MEKKQIVFIDYIRVVACFLVMLVHASENFYAADASGLAGNVSMLANESNRFWVSFYDGALGRICVPLFMVVSAFLLVPMKEGLTMHAFYKRRFMRILPPFIVFQLLYTFIPAMLGQWTWDEALHGLWMLPFNFSPMAGHLWFMYPLISLYLIIPVVSPWLEKSTAKEELTFIGIFILSTFIPWLHTFITPELWGECFWNRFTMLWYCSGYLGYLVLAHYIRKHLTWNRAKKMKIGLTCLVIGAAFTGWSFWWKGTPNQLIETPLLEWSWEFCTPNVLLATFGAFLMFTCIEQKEAPRWITGISRLSFSMYLMHMFFLAPIASFFVNGNQAEPLIPVWAAIPSIALLTYLCCVITSKVLSLLPGNKYFGI</sequence>
<evidence type="ECO:0000259" key="8">
    <source>
        <dbReference type="Pfam" id="PF01757"/>
    </source>
</evidence>
<feature type="transmembrane region" description="Helical" evidence="7">
    <location>
        <begin position="100"/>
        <end position="119"/>
    </location>
</feature>
<dbReference type="Proteomes" id="UP001209074">
    <property type="component" value="Unassembled WGS sequence"/>
</dbReference>
<dbReference type="InterPro" id="IPR002656">
    <property type="entry name" value="Acyl_transf_3_dom"/>
</dbReference>
<feature type="transmembrane region" description="Helical" evidence="7">
    <location>
        <begin position="7"/>
        <end position="25"/>
    </location>
</feature>
<dbReference type="RefSeq" id="WP_117728249.1">
    <property type="nucleotide sequence ID" value="NZ_JANDWK010000044.1"/>
</dbReference>
<feature type="transmembrane region" description="Helical" evidence="7">
    <location>
        <begin position="139"/>
        <end position="157"/>
    </location>
</feature>
<evidence type="ECO:0000256" key="3">
    <source>
        <dbReference type="ARBA" id="ARBA00022475"/>
    </source>
</evidence>
<evidence type="ECO:0000313" key="12">
    <source>
        <dbReference type="EMBL" id="RHL38771.1"/>
    </source>
</evidence>
<keyword evidence="11" id="KW-0012">Acyltransferase</keyword>
<accession>A0AA92VW05</accession>
<organism evidence="11 13">
    <name type="scientific">Segatella copri</name>
    <dbReference type="NCBI Taxonomy" id="165179"/>
    <lineage>
        <taxon>Bacteria</taxon>
        <taxon>Pseudomonadati</taxon>
        <taxon>Bacteroidota</taxon>
        <taxon>Bacteroidia</taxon>
        <taxon>Bacteroidales</taxon>
        <taxon>Prevotellaceae</taxon>
        <taxon>Segatella</taxon>
    </lineage>
</organism>
<evidence type="ECO:0000313" key="13">
    <source>
        <dbReference type="Proteomes" id="UP000261245"/>
    </source>
</evidence>
<dbReference type="Proteomes" id="UP001204486">
    <property type="component" value="Unassembled WGS sequence"/>
</dbReference>
<comment type="subcellular location">
    <subcellularLocation>
        <location evidence="1">Cell membrane</location>
        <topology evidence="1">Multi-pass membrane protein</topology>
    </subcellularLocation>
</comment>
<dbReference type="Pfam" id="PF01757">
    <property type="entry name" value="Acyl_transf_3"/>
    <property type="match status" value="1"/>
</dbReference>
<keyword evidence="5 7" id="KW-1133">Transmembrane helix</keyword>
<dbReference type="EMBL" id="JANDWN010000046">
    <property type="protein sequence ID" value="MCP9600931.1"/>
    <property type="molecule type" value="Genomic_DNA"/>
</dbReference>
<dbReference type="GO" id="GO:0009246">
    <property type="term" value="P:enterobacterial common antigen biosynthetic process"/>
    <property type="evidence" value="ECO:0007669"/>
    <property type="project" value="TreeGrafter"/>
</dbReference>
<evidence type="ECO:0000256" key="2">
    <source>
        <dbReference type="ARBA" id="ARBA00007400"/>
    </source>
</evidence>
<protein>
    <submittedName>
        <fullName evidence="11">Acyltransferase</fullName>
    </submittedName>
</protein>
<feature type="transmembrane region" description="Helical" evidence="7">
    <location>
        <begin position="232"/>
        <end position="251"/>
    </location>
</feature>
<keyword evidence="3" id="KW-1003">Cell membrane</keyword>
<evidence type="ECO:0000256" key="7">
    <source>
        <dbReference type="SAM" id="Phobius"/>
    </source>
</evidence>
<reference evidence="10" key="3">
    <citation type="submission" date="2022-11" db="EMBL/GenBank/DDBJ databases">
        <title>Genomic repertoires linked with pathogenic potency of arthritogenic Prevotella copri isolated from the gut of rheumatoid arthritis patients.</title>
        <authorList>
            <person name="Nii T."/>
            <person name="Maeda Y."/>
            <person name="Motooka D."/>
            <person name="Naito M."/>
            <person name="Matsumoto Y."/>
            <person name="Ogawa T."/>
            <person name="Oguro-Igashira E."/>
            <person name="Kishikawa T."/>
            <person name="Yamashita M."/>
            <person name="Koizumi S."/>
            <person name="Kurakawa T."/>
            <person name="Okumura R."/>
            <person name="Kayama H."/>
            <person name="Murakami M."/>
            <person name="Sakaguchi T."/>
            <person name="Das B."/>
            <person name="Nakamura S."/>
            <person name="Okada Y."/>
            <person name="Kumanogoh A."/>
            <person name="Takeda K."/>
        </authorList>
    </citation>
    <scope>NUCLEOTIDE SEQUENCE</scope>
    <source>
        <strain evidence="10">N016-13</strain>
    </source>
</reference>
<dbReference type="EMBL" id="JAPDUS010000027">
    <property type="protein sequence ID" value="MCW4094362.1"/>
    <property type="molecule type" value="Genomic_DNA"/>
</dbReference>
<dbReference type="GO" id="GO:0016413">
    <property type="term" value="F:O-acetyltransferase activity"/>
    <property type="evidence" value="ECO:0007669"/>
    <property type="project" value="TreeGrafter"/>
</dbReference>
<reference evidence="9" key="2">
    <citation type="submission" date="2022-07" db="EMBL/GenBank/DDBJ databases">
        <title>Prevotella copri.</title>
        <authorList>
            <person name="Yang C."/>
        </authorList>
    </citation>
    <scope>NUCLEOTIDE SEQUENCE</scope>
    <source>
        <strain evidence="9">HF1476</strain>
    </source>
</reference>
<dbReference type="AlphaFoldDB" id="A0AA92VW05"/>
<evidence type="ECO:0000313" key="10">
    <source>
        <dbReference type="EMBL" id="MCW4094362.1"/>
    </source>
</evidence>
<dbReference type="Proteomes" id="UP000283672">
    <property type="component" value="Unassembled WGS sequence"/>
</dbReference>
<feature type="transmembrane region" description="Helical" evidence="7">
    <location>
        <begin position="271"/>
        <end position="290"/>
    </location>
</feature>
<evidence type="ECO:0000256" key="6">
    <source>
        <dbReference type="ARBA" id="ARBA00023136"/>
    </source>
</evidence>
<feature type="transmembrane region" description="Helical" evidence="7">
    <location>
        <begin position="169"/>
        <end position="188"/>
    </location>
</feature>
<comment type="similarity">
    <text evidence="2">Belongs to the acyltransferase 3 family.</text>
</comment>
<dbReference type="PANTHER" id="PTHR40074">
    <property type="entry name" value="O-ACETYLTRANSFERASE WECH"/>
    <property type="match status" value="1"/>
</dbReference>
<comment type="caution">
    <text evidence="11">The sequence shown here is derived from an EMBL/GenBank/DDBJ whole genome shotgun (WGS) entry which is preliminary data.</text>
</comment>
<evidence type="ECO:0000313" key="9">
    <source>
        <dbReference type="EMBL" id="MCP9600931.1"/>
    </source>
</evidence>
<keyword evidence="6 7" id="KW-0472">Membrane</keyword>
<gene>
    <name evidence="12" type="ORF">DW026_07325</name>
    <name evidence="11" type="ORF">DXB80_09355</name>
    <name evidence="9" type="ORF">NNC55_13365</name>
    <name evidence="10" type="ORF">ONT05_12560</name>
</gene>
<evidence type="ECO:0000256" key="1">
    <source>
        <dbReference type="ARBA" id="ARBA00004651"/>
    </source>
</evidence>
<dbReference type="EMBL" id="QROP01000014">
    <property type="protein sequence ID" value="RHL38771.1"/>
    <property type="molecule type" value="Genomic_DNA"/>
</dbReference>
<keyword evidence="4 7" id="KW-0812">Transmembrane</keyword>
<name>A0AA92VW05_9BACT</name>
<dbReference type="PANTHER" id="PTHR40074:SF2">
    <property type="entry name" value="O-ACETYLTRANSFERASE WECH"/>
    <property type="match status" value="1"/>
</dbReference>